<sequence length="251" mass="27369">MAQNHRAVSAPTIEPSPNLQTCKQSTGHLEQANMTDAPQTLVQRGYDEIAETYLKWATQKETPRPAQLQLLFRELGGAASSARVLELGCGAGVPGTQILSQTCGSVVANDISDAQMRLAKTHMAGADNVEFVSGDMTQLAFGDGSLDAVVALYSIIHLPREDQKRMFGRIHAWLRDGGMLLCNLGTSDDEGSVASWLGTQMYWSQCNPEANIRMVEGAGFHVVQNKVIEEEEDGRIIPFQWILARKGEPAK</sequence>
<proteinExistence type="predicted"/>
<organism evidence="4 5">
    <name type="scientific">Purpureocillium lilacinum</name>
    <name type="common">Paecilomyces lilacinus</name>
    <dbReference type="NCBI Taxonomy" id="33203"/>
    <lineage>
        <taxon>Eukaryota</taxon>
        <taxon>Fungi</taxon>
        <taxon>Dikarya</taxon>
        <taxon>Ascomycota</taxon>
        <taxon>Pezizomycotina</taxon>
        <taxon>Sordariomycetes</taxon>
        <taxon>Hypocreomycetidae</taxon>
        <taxon>Hypocreales</taxon>
        <taxon>Ophiocordycipitaceae</taxon>
        <taxon>Purpureocillium</taxon>
    </lineage>
</organism>
<dbReference type="GO" id="GO:0008168">
    <property type="term" value="F:methyltransferase activity"/>
    <property type="evidence" value="ECO:0007669"/>
    <property type="project" value="UniProtKB-KW"/>
</dbReference>
<dbReference type="InterPro" id="IPR029063">
    <property type="entry name" value="SAM-dependent_MTases_sf"/>
</dbReference>
<dbReference type="Gene3D" id="3.40.50.150">
    <property type="entry name" value="Vaccinia Virus protein VP39"/>
    <property type="match status" value="1"/>
</dbReference>
<evidence type="ECO:0000313" key="5">
    <source>
        <dbReference type="Proteomes" id="UP000245956"/>
    </source>
</evidence>
<evidence type="ECO:0000259" key="3">
    <source>
        <dbReference type="Pfam" id="PF13649"/>
    </source>
</evidence>
<keyword evidence="2" id="KW-0808">Transferase</keyword>
<comment type="caution">
    <text evidence="4">The sequence shown here is derived from an EMBL/GenBank/DDBJ whole genome shotgun (WGS) entry which is preliminary data.</text>
</comment>
<feature type="domain" description="Methyltransferase" evidence="3">
    <location>
        <begin position="84"/>
        <end position="178"/>
    </location>
</feature>
<dbReference type="Proteomes" id="UP000245956">
    <property type="component" value="Unassembled WGS sequence"/>
</dbReference>
<dbReference type="SUPFAM" id="SSF53335">
    <property type="entry name" value="S-adenosyl-L-methionine-dependent methyltransferases"/>
    <property type="match status" value="1"/>
</dbReference>
<protein>
    <recommendedName>
        <fullName evidence="3">Methyltransferase domain-containing protein</fullName>
    </recommendedName>
</protein>
<name>A0A2U3DRM5_PURLI</name>
<keyword evidence="1" id="KW-0489">Methyltransferase</keyword>
<dbReference type="Pfam" id="PF13649">
    <property type="entry name" value="Methyltransf_25"/>
    <property type="match status" value="1"/>
</dbReference>
<accession>A0A2U3DRM5</accession>
<dbReference type="CDD" id="cd02440">
    <property type="entry name" value="AdoMet_MTases"/>
    <property type="match status" value="1"/>
</dbReference>
<dbReference type="PANTHER" id="PTHR43861">
    <property type="entry name" value="TRANS-ACONITATE 2-METHYLTRANSFERASE-RELATED"/>
    <property type="match status" value="1"/>
</dbReference>
<gene>
    <name evidence="4" type="ORF">PCL_08457</name>
</gene>
<evidence type="ECO:0000256" key="1">
    <source>
        <dbReference type="ARBA" id="ARBA00022603"/>
    </source>
</evidence>
<evidence type="ECO:0000256" key="2">
    <source>
        <dbReference type="ARBA" id="ARBA00022679"/>
    </source>
</evidence>
<reference evidence="4 5" key="1">
    <citation type="journal article" date="2016" name="Front. Microbiol.">
        <title>Genome and transcriptome sequences reveal the specific parasitism of the nematophagous Purpureocillium lilacinum 36-1.</title>
        <authorList>
            <person name="Xie J."/>
            <person name="Li S."/>
            <person name="Mo C."/>
            <person name="Xiao X."/>
            <person name="Peng D."/>
            <person name="Wang G."/>
            <person name="Xiao Y."/>
        </authorList>
    </citation>
    <scope>NUCLEOTIDE SEQUENCE [LARGE SCALE GENOMIC DNA]</scope>
    <source>
        <strain evidence="4 5">36-1</strain>
    </source>
</reference>
<dbReference type="GO" id="GO:0032259">
    <property type="term" value="P:methylation"/>
    <property type="evidence" value="ECO:0007669"/>
    <property type="project" value="UniProtKB-KW"/>
</dbReference>
<dbReference type="AlphaFoldDB" id="A0A2U3DRM5"/>
<dbReference type="InterPro" id="IPR041698">
    <property type="entry name" value="Methyltransf_25"/>
</dbReference>
<dbReference type="EMBL" id="LCWV01000042">
    <property type="protein sequence ID" value="PWI64910.1"/>
    <property type="molecule type" value="Genomic_DNA"/>
</dbReference>
<dbReference type="PANTHER" id="PTHR43861:SF1">
    <property type="entry name" value="TRANS-ACONITATE 2-METHYLTRANSFERASE"/>
    <property type="match status" value="1"/>
</dbReference>
<evidence type="ECO:0000313" key="4">
    <source>
        <dbReference type="EMBL" id="PWI64910.1"/>
    </source>
</evidence>